<dbReference type="SUPFAM" id="SSF53901">
    <property type="entry name" value="Thiolase-like"/>
    <property type="match status" value="3"/>
</dbReference>
<dbReference type="InterPro" id="IPR014031">
    <property type="entry name" value="Ketoacyl_synth_C"/>
</dbReference>
<dbReference type="Pfam" id="PF13193">
    <property type="entry name" value="AMP-binding_C"/>
    <property type="match status" value="1"/>
</dbReference>
<comment type="pathway">
    <text evidence="1">Antibiotic biosynthesis.</text>
</comment>
<feature type="domain" description="Carrier" evidence="10">
    <location>
        <begin position="5102"/>
        <end position="5177"/>
    </location>
</feature>
<dbReference type="SUPFAM" id="SSF47336">
    <property type="entry name" value="ACP-like"/>
    <property type="match status" value="4"/>
</dbReference>
<feature type="domain" description="Ketosynthase family 3 (KS3)" evidence="11">
    <location>
        <begin position="1080"/>
        <end position="1504"/>
    </location>
</feature>
<dbReference type="SMART" id="SM00827">
    <property type="entry name" value="PKS_AT"/>
    <property type="match status" value="3"/>
</dbReference>
<reference evidence="12" key="1">
    <citation type="submission" date="2013-10" db="EMBL/GenBank/DDBJ databases">
        <authorList>
            <person name="Li S."/>
            <person name="Wang H."/>
            <person name="Shen Y."/>
        </authorList>
    </citation>
    <scope>NUCLEOTIDE SEQUENCE</scope>
    <source>
        <strain evidence="12">W112</strain>
    </source>
</reference>
<dbReference type="InterPro" id="IPR025110">
    <property type="entry name" value="AMP-bd_C"/>
</dbReference>
<dbReference type="SUPFAM" id="SSF51735">
    <property type="entry name" value="NAD(P)-binding Rossmann-fold domains"/>
    <property type="match status" value="6"/>
</dbReference>
<dbReference type="InterPro" id="IPR020807">
    <property type="entry name" value="PKS_DH"/>
</dbReference>
<keyword evidence="7" id="KW-0511">Multifunctional enzyme</keyword>
<dbReference type="Gene3D" id="3.40.50.720">
    <property type="entry name" value="NAD(P)-binding Rossmann-like Domain"/>
    <property type="match status" value="3"/>
</dbReference>
<keyword evidence="8" id="KW-0012">Acyltransferase</keyword>
<dbReference type="Gene3D" id="3.30.300.30">
    <property type="match status" value="1"/>
</dbReference>
<dbReference type="Pfam" id="PF00550">
    <property type="entry name" value="PP-binding"/>
    <property type="match status" value="4"/>
</dbReference>
<dbReference type="FunFam" id="3.40.366.10:FF:000002">
    <property type="entry name" value="Probable polyketide synthase 2"/>
    <property type="match status" value="3"/>
</dbReference>
<dbReference type="InterPro" id="IPR009081">
    <property type="entry name" value="PP-bd_ACP"/>
</dbReference>
<evidence type="ECO:0000259" key="11">
    <source>
        <dbReference type="PROSITE" id="PS52004"/>
    </source>
</evidence>
<dbReference type="GO" id="GO:0031177">
    <property type="term" value="F:phosphopantetheine binding"/>
    <property type="evidence" value="ECO:0007669"/>
    <property type="project" value="InterPro"/>
</dbReference>
<dbReference type="SMART" id="SM00823">
    <property type="entry name" value="PKS_PP"/>
    <property type="match status" value="4"/>
</dbReference>
<organism evidence="12">
    <name type="scientific">Streptomyces sp. W112</name>
    <dbReference type="NCBI Taxonomy" id="1245507"/>
    <lineage>
        <taxon>Bacteria</taxon>
        <taxon>Bacillati</taxon>
        <taxon>Actinomycetota</taxon>
        <taxon>Actinomycetes</taxon>
        <taxon>Kitasatosporales</taxon>
        <taxon>Streptomycetaceae</taxon>
        <taxon>Streptomyces</taxon>
    </lineage>
</organism>
<dbReference type="InterPro" id="IPR020841">
    <property type="entry name" value="PKS_Beta-ketoAc_synthase_dom"/>
</dbReference>
<feature type="region of interest" description="Disordered" evidence="9">
    <location>
        <begin position="3082"/>
        <end position="3104"/>
    </location>
</feature>
<evidence type="ECO:0000256" key="3">
    <source>
        <dbReference type="ARBA" id="ARBA00022553"/>
    </source>
</evidence>
<dbReference type="GO" id="GO:0033068">
    <property type="term" value="P:macrolide biosynthetic process"/>
    <property type="evidence" value="ECO:0007669"/>
    <property type="project" value="UniProtKB-ARBA"/>
</dbReference>
<feature type="domain" description="Carrier" evidence="10">
    <location>
        <begin position="2549"/>
        <end position="2624"/>
    </location>
</feature>
<dbReference type="Pfam" id="PF22621">
    <property type="entry name" value="CurL-like_PKS_C"/>
    <property type="match status" value="1"/>
</dbReference>
<feature type="domain" description="Carrier" evidence="10">
    <location>
        <begin position="987"/>
        <end position="1062"/>
    </location>
</feature>
<dbReference type="PANTHER" id="PTHR43775">
    <property type="entry name" value="FATTY ACID SYNTHASE"/>
    <property type="match status" value="1"/>
</dbReference>
<keyword evidence="6" id="KW-0045">Antibiotic biosynthesis</keyword>
<protein>
    <submittedName>
        <fullName evidence="12">Polyketide synthase</fullName>
    </submittedName>
</protein>
<evidence type="ECO:0000256" key="8">
    <source>
        <dbReference type="ARBA" id="ARBA00023315"/>
    </source>
</evidence>
<dbReference type="PROSITE" id="PS00455">
    <property type="entry name" value="AMP_BINDING"/>
    <property type="match status" value="1"/>
</dbReference>
<dbReference type="CDD" id="cd00833">
    <property type="entry name" value="PKS"/>
    <property type="match status" value="3"/>
</dbReference>
<dbReference type="InterPro" id="IPR045851">
    <property type="entry name" value="AMP-bd_C_sf"/>
</dbReference>
<evidence type="ECO:0000256" key="6">
    <source>
        <dbReference type="ARBA" id="ARBA00023194"/>
    </source>
</evidence>
<dbReference type="Pfam" id="PF02801">
    <property type="entry name" value="Ketoacyl-synt_C"/>
    <property type="match status" value="3"/>
</dbReference>
<dbReference type="Gene3D" id="1.10.1200.10">
    <property type="entry name" value="ACP-like"/>
    <property type="match status" value="4"/>
</dbReference>
<feature type="domain" description="Ketosynthase family 3 (KS3)" evidence="11">
    <location>
        <begin position="2651"/>
        <end position="3075"/>
    </location>
</feature>
<feature type="domain" description="Ketosynthase family 3 (KS3)" evidence="11">
    <location>
        <begin position="3656"/>
        <end position="4080"/>
    </location>
</feature>
<dbReference type="Pfam" id="PF16197">
    <property type="entry name" value="KAsynt_C_assoc"/>
    <property type="match status" value="1"/>
</dbReference>
<dbReference type="GO" id="GO:0004312">
    <property type="term" value="F:fatty acid synthase activity"/>
    <property type="evidence" value="ECO:0007669"/>
    <property type="project" value="TreeGrafter"/>
</dbReference>
<dbReference type="SUPFAM" id="SSF56801">
    <property type="entry name" value="Acetyl-CoA synthetase-like"/>
    <property type="match status" value="1"/>
</dbReference>
<evidence type="ECO:0000256" key="5">
    <source>
        <dbReference type="ARBA" id="ARBA00022737"/>
    </source>
</evidence>
<dbReference type="SMART" id="SM00822">
    <property type="entry name" value="PKS_KR"/>
    <property type="match status" value="2"/>
</dbReference>
<sequence>MADGIPGRLRPQMPITSTQHLDATPRFKHLDSSTSTKSVGGMLRAELIRPLHELLRDQSARFGDKTAFRDADRAVGYAELEARTRRLAGHLAQARLRPGDRMAMLLGNRVEMVESYFAVVRAGGVGVPVNPQVSVAELEHILTDSGATVIVTDRAWLARLPSLHHRMTVLVVGDGPTPPGCLSYERFATTEPAVPAPDDQGLDDIAWMLYTSGTTGKPKGVLTTQRSCLWSVAASYVPALGLTDADRVLWPLPLFHSLAHIACVLAVTSVGATARITDGLSAADVLDVWREEESTVVAGVPTLYHYLARAAGAPGFTAPPVRVGLVGGAVATAALRRSFEDAFGAPLVDAYGSTETAGSIAINWPTGARPEGSCGLPVPGLAVRLVDHASGQDVADGAEGEVWVRGPNVMVGYHNQPAATAEALAGGWYHTGDLARRDRAGHLTVTGRIKELIIRAGENIHPGEVEEVVRRAPGVADVAVAGKPHDVFGEVPVAYVVPGPNGFDPAQVLSLCRERLSYFKVPEELYEIHQVPRTASGKVTRRRLLDGPARLRAVGNVYHEALLQLDWVPLPSVSGGPPAPGRWSVPGDAPDGLAAGLRAAGVEVSTDAGPDVVVLVADDRAPAAGQVAWLRAALAEDRPEAATVLVLTSGAVATGAGEVVGNLDQAALWGALRSAQAAGGHRIVMVDLDDYDDAAAVAKLPLVLRSGEGQAAVRPDTVLVPRLHRLLVDNAAGRDDGGEPAGGAIVTGAHTERGTAVAHHLVAARGVRRLLLIVPPRTADLTAELRTRLAEAGAAVDVVECDLSDRPQLRRAVARCGGPVGLVLHAWDPQGGAPVEQAVAEVRALGELVARPGSGAFVVFSAAGGVLGAPESWESAAVAAYFDAYAQRLSFRGVAASSLAWETREHGPDDTAAALDVRRSLGVLDTALALNRPHLIAAEPDTGSPAGDRVPHVLRDVADPPGTSADTPDPAELRDRLADLAAADRARELLDLVRERTAALLGLDGPRAVAATTAFTQLGLTSLSAVALRNGLGDATGLRLPVTVAFDHPTPDALAQFLHRRLGGEPEHTADAPLPPADADEPVAIVGMACRLPGGIESPEQLWELVLAGGDAIGEFPADRGWDLDALFHPDPDHPGTSYSRHGGFLDGAGGFDAAFFGISPREALAMDPQQRLMLEVSWEAVERAGLDPASLRGRPVGVFTGAMHQNYGVGAATDGVEGYLPTGLSESVLSGRVAYALGLRGPALTVDTACSSSLVALHLAAQALRNGECSMALAGGVTVMATPDSFVGFSRQRGLSPDGRCKSFSSSADGTGWSEGVGVLVVERLSDAERLGHRVLAVVRGTAVNQDGASNGLSAPSGPAQQQVIRRALANARLSAADVDAVEAHGTGTVLGDPIEAQALLATYGRDRPADRPLWLGSLKSNIGHTQAAAGVAGVIKTVLALHHGVLPRTLHVDEPTRQVDWPAGAVELLTAQREWPELDRPRRAGVSAFGVSGTNAHVILEQAGPVEPVQPVAPVEPVGQAEQAGQAPAAGGAVPLLLSAKGPAALAAQSRRLRDFLATRPQRSLADVGWSLATGRAALSDRAVVVAADHGEALAGLDALAASEPAAGVVTGVVAEQTGRTVFVFPGQGAQWTGMGTQLLAESPVFEAKLRDCATVLDELTGWSLLDVLAGAPGAPSLDRVDVVQPASFAVMVALAALWESVGIVPDAVLGHSQGEIAGACVAGALSLRDAATVVVGRSRAIAAGLSGLGGMVSLALSPEDATTLIGQWDGAVQLAAVNGPAAVVAAGDPAALDELLAVCGRRGVRARRIPVDYASHTSYVERIEREVLAALDGIAPRPATVPFYSTVTGGWLDTGVPDARYWYQNLRQPVGFAPAVRALADQGHDVFVEVGPHPVLTTSVLDLLDGDERPVTVAGTLRRDDGGLRRFLTSLAELQVRGVGTDLRAAFGSSPRTHVLPTYAFQHEHYWLAPAGADAVLALPDGAVLTSALPPSAGTARLLDLVVRAGDGAGSTLVEQLVVENAPDPAGAEVRVVVGAADDRDRRPVTVHGRLSAEDGWVRYATGTLASAAGSTPPPAPAGEVLGEADVDSGLFASALELLGPVAEFRGVRVLATGAARVRVRGAGGALWLTDTGDETVAYAEAVRPGGPEGGVDLRDALFEVVWQPVADAARPPRAFDTVDLSTGSPDVRDAAHRALAVVRQRLAGQAEDPLVILTPPVTEPASAAVWGLVRSAQSEHPDRFVLVAADAPAGPDVPARAVATGEPQLALTAGQFTVPRLARTRAAAQDVRPPAGTVLVTGGTGTLGRLVARHLVETYGVRNLLLVSRSGPDAPGAAEFAAGLDASVRTVACDVADRDATARLLATVEPPLSAVVHAAGVLDDGVITELTPDRIDAVMRAKTDAATVLHDLTAGLDLDAFVVFTSAASVFGNPGQGNYAAANAALDALAVRWGATSVAWGFWAHRSGMTARLTDTDLERTRRTGMLALPDELGLALFDAALAERGRTVVAAKLDLVRPRDEVPALLRGLVAPRPRAVRPAADAVLDEEALLSLIGKHAAQVLGHTDGTAVPARRPFREAGFDSLTAVELRNRLVAATGLRLPATLLYDHPDPLRLARHLGARLTGTAAESPAEQSAPGAGHRTSAGDAADEPIAIVGMACRFPGGVDGPDDLWRFVRDGRDAVGPFPEDRGWAAATLFDPDPDHEGTSYTDKGAFLADAAGFDADFFGISPREALAMDPQQRLMLEISWEAFEHAGVDPTAVRGTPVGVFTGVNVQDYALRLHLAPELVEGHRITGASNAVLSGRVAYEFGLEGPALTVDTACSSSLVALHLAAQALRGGECSMALAGGVTVLSSADPFVDFSRQRGLSPDGRCKSFSSSADGTGWSEGAGVLVVERLSDAERLGHRVLAVVRGSATNQDGASNGLTAPSGPAQQRVIRRALANARLSAADVDAVEAHGTGTVLGDPIEAQALIATYGQQRPEPLWLGSVKSNIGHAQAAAGVAGVIKTVQALRYGVLPRTLHVDEPTAEVDWSAGSVELLTEEREWPERDRPRRAAVSAFGVSGTNAHVILEQAADAVPEQAAGTGPEQQGAGTGPEHGDAGEAAAGTAIVPWVLSARSEAALRGQAERLAAYAAARPDLGPAAVARALVETRAVLRHRAVAVGADREQLLRSLDDGVVRGVAVPGKLAVLFTGQGSQRVGMGRALYERYPVFRAAFDDVCAELDRHLEGPPVRDVVFGERELLDRTVFAQAGLFALETALFHLVGSWGVRPAFVVGHSVGELTAAHVAGVLSLPDAAVLVAARGRLMDALPGGGAMAAVAAGEHEVLPLLVPGVEIAAVNGPSAVVISGDEDRVADVAAELAAQGRRTRRLAVSHAFHSARMEPMLAEFRSVAAGLTFHEPRIPVVSDVTGGIAGADRFTADYWAEHVRAAVRFHDGVTALREAGAATFLELGPGGVLTAVAQEADGDRAAFVPALHRAEDEALDLVTALARLHVRGVDVDWPAFLGGGPAPHVDLPTYAFQHRRYWIDLPGDVLPARAEAVLPAPETAKRTGPRRTGPELVPALVAEVLGHGDGRDIDLDRSFQDLGFDSLNAVRLRNRLQEETGRSLPTTLAFDHATPAALVAFLADGDGDGGSEREGDAAAVPAPAGTADEPVAVVGMACRLPGGVESPDQLWRLVLDGRDGIGDFPTDRGWDLENLFHPDPDHPGTTYARTGGFLHDAAGFDADFFGISPREALAMDPQQRLMLEIAWEAFEHAGVDPTSKRGSDVGVFAGVVNHEYGVRAGRVPAEAEGHLMTGGAGSVLSGRISYVLGLEGPAVTVDTACSSSLVALHLAAQSLRAGECSMALAGGVTVMPSPDAFVEFSRQRGLSPDGRCKSFSSSADGTGWSEGAGVLLVERLSDAERLGHRILAVVRGSAVNQDGTSNGLTAPSGPAQQRVIRRALATAGLEPADVDAVEAHGTGTALGDPIEARALIAAYGRGRERPLLLGSLKSNIGHAQAAAGVAGVIKTVQALRYGVLPRTLHVGEPTAEVDWSAGSVELLTEEREWPELDRPRRAAVSAFGVSGTNAHVILEQAAPAPAAGGPTATEPAAGGSAVPEQAVPEETVPEPVVAEPVATEPAATEPAMVVVSAKGAAAVAAQAQRLLALDADPAALARALAASRATLPQRAVVLAGDRAELRDRLAALARGETPPDTVRGSVTRGATAVLFTGQGSQRVGMGRALYERYPVFRAAFDDVCAELDRHLEGPPVRDVVFGDKDLLDRTVYAQAGVFALETALFRLVGSWGVRPDYVAGHSLGELTAAHVAGVLSLPDAAVLVAARGRLMDALPGGGAMAAVAAGEHEVLPLLVPGVEIAAVNGPSAVVITGDEAEVEDVAARAAAAGRKTKRLTVSHAFHSARMEPMLAEFRSVAAGLTFHEPEIPVVSNVTGGVAGADRFTADYWAEHVRAPVRFADGIRTLLDERVDTFLELGPDAVLTAAGPDCLTGQPDEDVVFAAAQRRTGDGIRTLLAAVGTLLARGRHIDVPALLGGSVRPADALELPTYPFQRERYWLEPAAPEARRTDDTDGRFWAAVEAEDLAAATEALGVDAAPELAPAIGVLADWRRRRAERSAVDDLRYRVSWKPHRGNGPAAPDGTWLVVTTARVEDPAPLLARQGLRTVTVQVEPGAGPLTEQLGAALADDTVTGVLSLLALDDRRRPGSPLLTVGTAATLELVQALAELKARQRLCCVTSGAVSVGTDDPAPAVEQALVWGLGHATALEHPDRWAGLIDVPARLDDRSARALVAALAGLADEDQVAVRATGLHVRRVVPAPAEPTAPPAHIHGTVLVTGGTEGLGRHVARWLAGAGAEHLVLTLDGDPGAPDVAALADELGERGVGVTLTTADPTDREAVAALLDGGVTGVVHTADLVRTGPVTGITTAELDAVLTAKTGWLTALDDALGDRPPELFVAFSSVAGVWGGGGQGTPGATNAVVDAIMRRRRARGLPATSVAWGVIDGFGVAADPEAREQLRRRGVLPIAPEAAVAALAHVTGGDPVVAMARIDWPAFAPAFASLRPSPLIGDIPGVRAAIEAARPEPDEGAARRLADLPEAERDRALTRLVRETTATALGHQGAGAIGPRRAFQEMGFDSLAAVSLRNALGAALGISLPATLVFDHPTPAALVEHLRTELAGPPEAEVDEAELRRALATVPASRLREAGVLDVLLDLARTDGAPAPARAVVDKVTDKIEQIDRMDVADLLQQALEGTQP</sequence>
<dbReference type="Pfam" id="PF00501">
    <property type="entry name" value="AMP-binding"/>
    <property type="match status" value="1"/>
</dbReference>
<dbReference type="CDD" id="cd08952">
    <property type="entry name" value="KR_1_SDR_x"/>
    <property type="match status" value="1"/>
</dbReference>
<dbReference type="GO" id="GO:0004315">
    <property type="term" value="F:3-oxoacyl-[acyl-carrier-protein] synthase activity"/>
    <property type="evidence" value="ECO:0007669"/>
    <property type="project" value="InterPro"/>
</dbReference>
<dbReference type="CDD" id="cd08956">
    <property type="entry name" value="KR_3_FAS_SDR_x"/>
    <property type="match status" value="1"/>
</dbReference>
<dbReference type="Pfam" id="PF18369">
    <property type="entry name" value="PKS_DE"/>
    <property type="match status" value="1"/>
</dbReference>
<dbReference type="InterPro" id="IPR020845">
    <property type="entry name" value="AMP-binding_CS"/>
</dbReference>
<dbReference type="InterPro" id="IPR036291">
    <property type="entry name" value="NAD(P)-bd_dom_sf"/>
</dbReference>
<dbReference type="InterPro" id="IPR014030">
    <property type="entry name" value="Ketoacyl_synth_N"/>
</dbReference>
<dbReference type="PROSITE" id="PS00606">
    <property type="entry name" value="KS3_1"/>
    <property type="match status" value="3"/>
</dbReference>
<dbReference type="InterPro" id="IPR006162">
    <property type="entry name" value="Ppantetheine_attach_site"/>
</dbReference>
<dbReference type="InterPro" id="IPR041618">
    <property type="entry name" value="PKS_DE"/>
</dbReference>
<dbReference type="SUPFAM" id="SSF55048">
    <property type="entry name" value="Probable ACP-binding domain of malonyl-CoA ACP transacylase"/>
    <property type="match status" value="3"/>
</dbReference>
<evidence type="ECO:0000313" key="12">
    <source>
        <dbReference type="EMBL" id="AHG95676.1"/>
    </source>
</evidence>
<dbReference type="InterPro" id="IPR016035">
    <property type="entry name" value="Acyl_Trfase/lysoPLipase"/>
</dbReference>
<gene>
    <name evidence="12" type="primary">divA</name>
</gene>
<dbReference type="Pfam" id="PF22953">
    <property type="entry name" value="SpnB_Rossmann"/>
    <property type="match status" value="2"/>
</dbReference>
<evidence type="ECO:0000256" key="4">
    <source>
        <dbReference type="ARBA" id="ARBA00022679"/>
    </source>
</evidence>
<name>W5RYM2_9ACTN</name>
<dbReference type="Pfam" id="PF00109">
    <property type="entry name" value="ketoacyl-synt"/>
    <property type="match status" value="3"/>
</dbReference>
<dbReference type="InterPro" id="IPR020806">
    <property type="entry name" value="PKS_PP-bd"/>
</dbReference>
<keyword evidence="4" id="KW-0808">Transferase</keyword>
<accession>W5RYM2</accession>
<evidence type="ECO:0000256" key="2">
    <source>
        <dbReference type="ARBA" id="ARBA00022450"/>
    </source>
</evidence>
<dbReference type="PROSITE" id="PS50075">
    <property type="entry name" value="CARRIER"/>
    <property type="match status" value="4"/>
</dbReference>
<dbReference type="SMART" id="SM00825">
    <property type="entry name" value="PKS_KS"/>
    <property type="match status" value="3"/>
</dbReference>
<dbReference type="InterPro" id="IPR013968">
    <property type="entry name" value="PKS_KR"/>
</dbReference>
<dbReference type="InterPro" id="IPR057326">
    <property type="entry name" value="KR_dom"/>
</dbReference>
<dbReference type="InterPro" id="IPR050091">
    <property type="entry name" value="PKS_NRPS_Biosynth_Enz"/>
</dbReference>
<dbReference type="PROSITE" id="PS52004">
    <property type="entry name" value="KS3_2"/>
    <property type="match status" value="3"/>
</dbReference>
<keyword evidence="2" id="KW-0596">Phosphopantetheine</keyword>
<dbReference type="SUPFAM" id="SSF52151">
    <property type="entry name" value="FabD/lysophospholipase-like"/>
    <property type="match status" value="3"/>
</dbReference>
<feature type="region of interest" description="Disordered" evidence="9">
    <location>
        <begin position="1"/>
        <end position="36"/>
    </location>
</feature>
<dbReference type="PROSITE" id="PS00012">
    <property type="entry name" value="PHOSPHOPANTETHEINE"/>
    <property type="match status" value="2"/>
</dbReference>
<evidence type="ECO:0000256" key="9">
    <source>
        <dbReference type="SAM" id="MobiDB-lite"/>
    </source>
</evidence>
<evidence type="ECO:0000256" key="1">
    <source>
        <dbReference type="ARBA" id="ARBA00004792"/>
    </source>
</evidence>
<dbReference type="InterPro" id="IPR014043">
    <property type="entry name" value="Acyl_transferase_dom"/>
</dbReference>
<evidence type="ECO:0000259" key="10">
    <source>
        <dbReference type="PROSITE" id="PS50075"/>
    </source>
</evidence>
<dbReference type="InterPro" id="IPR016036">
    <property type="entry name" value="Malonyl_transacylase_ACP-bd"/>
</dbReference>
<dbReference type="InterPro" id="IPR042099">
    <property type="entry name" value="ANL_N_sf"/>
</dbReference>
<dbReference type="Pfam" id="PF00698">
    <property type="entry name" value="Acyl_transf_1"/>
    <property type="match status" value="3"/>
</dbReference>
<keyword evidence="5" id="KW-0677">Repeat</keyword>
<dbReference type="NCBIfam" id="NF045894">
    <property type="entry name" value="PKS_plus_SDR"/>
    <property type="match status" value="1"/>
</dbReference>
<keyword evidence="3" id="KW-0597">Phosphoprotein</keyword>
<dbReference type="FunFam" id="3.40.47.10:FF:000019">
    <property type="entry name" value="Polyketide synthase type I"/>
    <property type="match status" value="3"/>
</dbReference>
<dbReference type="InterPro" id="IPR016039">
    <property type="entry name" value="Thiolase-like"/>
</dbReference>
<dbReference type="Gene3D" id="3.40.50.12780">
    <property type="entry name" value="N-terminal domain of ligase-like"/>
    <property type="match status" value="1"/>
</dbReference>
<dbReference type="InterPro" id="IPR036736">
    <property type="entry name" value="ACP-like_sf"/>
</dbReference>
<feature type="region of interest" description="Disordered" evidence="9">
    <location>
        <begin position="2625"/>
        <end position="2648"/>
    </location>
</feature>
<dbReference type="GO" id="GO:0006633">
    <property type="term" value="P:fatty acid biosynthetic process"/>
    <property type="evidence" value="ECO:0007669"/>
    <property type="project" value="InterPro"/>
</dbReference>
<feature type="domain" description="Carrier" evidence="10">
    <location>
        <begin position="3559"/>
        <end position="3634"/>
    </location>
</feature>
<dbReference type="Gene3D" id="3.40.366.10">
    <property type="entry name" value="Malonyl-Coenzyme A Acyl Carrier Protein, domain 2"/>
    <property type="match status" value="3"/>
</dbReference>
<dbReference type="InterPro" id="IPR055123">
    <property type="entry name" value="SpnB-like_Rossmann"/>
</dbReference>
<dbReference type="Gene3D" id="3.30.70.3290">
    <property type="match status" value="3"/>
</dbReference>
<reference evidence="12" key="2">
    <citation type="journal article" date="2014" name="Gene">
        <title>Identification and characterization of the biosynthetic gene cluster of divergolides from Streptomyces sp. W112.</title>
        <authorList>
            <person name="Li S.R."/>
            <person name="Zhao G.S."/>
            <person name="Sun M.W."/>
            <person name="He H.G."/>
            <person name="Wang H.X."/>
            <person name="Li Y.Y."/>
            <person name="Lu C.H."/>
            <person name="Shen Y.M."/>
        </authorList>
    </citation>
    <scope>NUCLEOTIDE SEQUENCE</scope>
    <source>
        <strain evidence="12">W112</strain>
    </source>
</reference>
<evidence type="ECO:0000256" key="7">
    <source>
        <dbReference type="ARBA" id="ARBA00023268"/>
    </source>
</evidence>
<dbReference type="PANTHER" id="PTHR43775:SF51">
    <property type="entry name" value="INACTIVE PHENOLPHTHIOCEROL SYNTHESIS POLYKETIDE SYNTHASE TYPE I PKS1-RELATED"/>
    <property type="match status" value="1"/>
</dbReference>
<dbReference type="InterPro" id="IPR032821">
    <property type="entry name" value="PKS_assoc"/>
</dbReference>
<dbReference type="SMART" id="SM00826">
    <property type="entry name" value="PKS_DH"/>
    <property type="match status" value="1"/>
</dbReference>
<dbReference type="InterPro" id="IPR018201">
    <property type="entry name" value="Ketoacyl_synth_AS"/>
</dbReference>
<dbReference type="SMART" id="SM01294">
    <property type="entry name" value="PKS_PP_betabranch"/>
    <property type="match status" value="2"/>
</dbReference>
<proteinExistence type="predicted"/>
<dbReference type="InterPro" id="IPR000873">
    <property type="entry name" value="AMP-dep_synth/lig_dom"/>
</dbReference>
<dbReference type="EMBL" id="KF765440">
    <property type="protein sequence ID" value="AHG95676.1"/>
    <property type="molecule type" value="Genomic_DNA"/>
</dbReference>
<dbReference type="FunFam" id="1.10.1200.10:FF:000007">
    <property type="entry name" value="Probable polyketide synthase pks17"/>
    <property type="match status" value="1"/>
</dbReference>
<dbReference type="InterPro" id="IPR001227">
    <property type="entry name" value="Ac_transferase_dom_sf"/>
</dbReference>
<dbReference type="Pfam" id="PF08659">
    <property type="entry name" value="KR"/>
    <property type="match status" value="3"/>
</dbReference>
<dbReference type="Gene3D" id="3.40.47.10">
    <property type="match status" value="3"/>
</dbReference>